<protein>
    <submittedName>
        <fullName evidence="2">Uncharacterized protein</fullName>
    </submittedName>
</protein>
<dbReference type="Proteomes" id="UP000002624">
    <property type="component" value="Unassembled WGS sequence"/>
</dbReference>
<feature type="region of interest" description="Disordered" evidence="1">
    <location>
        <begin position="53"/>
        <end position="80"/>
    </location>
</feature>
<sequence length="208" mass="22482">MGQVRGNDSATSRKVDFVFPEWLTSIRIRATLPKTQATAPLHAELAGPCCTGAQGEGKGPLPKSEHVGSTQRRQQSSIEGPFVPGLDSLFLVTAASQSALRAMFHARQLTNMQHTTAPRERQTCESPVQLADMPEADLSAKHQVGKPSAILYLGPAQRTFPDPAVKLVDVNKSQEIEGPPSQTTVNEVALDVSEDIADIKERFSSRGR</sequence>
<evidence type="ECO:0000313" key="2">
    <source>
        <dbReference type="EMBL" id="EER36958.1"/>
    </source>
</evidence>
<feature type="compositionally biased region" description="Polar residues" evidence="1">
    <location>
        <begin position="67"/>
        <end position="78"/>
    </location>
</feature>
<proteinExistence type="predicted"/>
<name>C6HR24_AJECH</name>
<gene>
    <name evidence="2" type="ORF">HCDG_08409</name>
</gene>
<evidence type="ECO:0000313" key="3">
    <source>
        <dbReference type="Proteomes" id="UP000002624"/>
    </source>
</evidence>
<dbReference type="AlphaFoldDB" id="C6HR24"/>
<evidence type="ECO:0000256" key="1">
    <source>
        <dbReference type="SAM" id="MobiDB-lite"/>
    </source>
</evidence>
<dbReference type="EMBL" id="GG692436">
    <property type="protein sequence ID" value="EER36958.1"/>
    <property type="molecule type" value="Genomic_DNA"/>
</dbReference>
<reference evidence="3" key="1">
    <citation type="submission" date="2009-05" db="EMBL/GenBank/DDBJ databases">
        <title>The genome sequence of Ajellomyces capsulatus strain H143.</title>
        <authorList>
            <person name="Champion M."/>
            <person name="Cuomo C.A."/>
            <person name="Ma L.-J."/>
            <person name="Henn M.R."/>
            <person name="Sil A."/>
            <person name="Goldman B."/>
            <person name="Young S.K."/>
            <person name="Kodira C.D."/>
            <person name="Zeng Q."/>
            <person name="Koehrsen M."/>
            <person name="Alvarado L."/>
            <person name="Berlin A.M."/>
            <person name="Borenstein D."/>
            <person name="Chen Z."/>
            <person name="Engels R."/>
            <person name="Freedman E."/>
            <person name="Gellesch M."/>
            <person name="Goldberg J."/>
            <person name="Griggs A."/>
            <person name="Gujja S."/>
            <person name="Heiman D.I."/>
            <person name="Hepburn T.A."/>
            <person name="Howarth C."/>
            <person name="Jen D."/>
            <person name="Larson L."/>
            <person name="Lewis B."/>
            <person name="Mehta T."/>
            <person name="Park D."/>
            <person name="Pearson M."/>
            <person name="Roberts A."/>
            <person name="Saif S."/>
            <person name="Shea T.D."/>
            <person name="Shenoy N."/>
            <person name="Sisk P."/>
            <person name="Stolte C."/>
            <person name="Sykes S."/>
            <person name="Walk T."/>
            <person name="White J."/>
            <person name="Yandava C."/>
            <person name="Klein B."/>
            <person name="McEwen J.G."/>
            <person name="Puccia R."/>
            <person name="Goldman G.H."/>
            <person name="Felipe M.S."/>
            <person name="Nino-Vega G."/>
            <person name="San-Blas G."/>
            <person name="Taylor J.W."/>
            <person name="Mendoza L."/>
            <person name="Galagan J.E."/>
            <person name="Nusbaum C."/>
            <person name="Birren B.W."/>
        </authorList>
    </citation>
    <scope>NUCLEOTIDE SEQUENCE [LARGE SCALE GENOMIC DNA]</scope>
    <source>
        <strain evidence="3">H143</strain>
    </source>
</reference>
<organism evidence="2 3">
    <name type="scientific">Ajellomyces capsulatus (strain H143)</name>
    <name type="common">Darling's disease fungus</name>
    <name type="synonym">Histoplasma capsulatum</name>
    <dbReference type="NCBI Taxonomy" id="544712"/>
    <lineage>
        <taxon>Eukaryota</taxon>
        <taxon>Fungi</taxon>
        <taxon>Dikarya</taxon>
        <taxon>Ascomycota</taxon>
        <taxon>Pezizomycotina</taxon>
        <taxon>Eurotiomycetes</taxon>
        <taxon>Eurotiomycetidae</taxon>
        <taxon>Onygenales</taxon>
        <taxon>Ajellomycetaceae</taxon>
        <taxon>Histoplasma</taxon>
    </lineage>
</organism>
<dbReference type="HOGENOM" id="CLU_1151536_0_0_1"/>
<accession>C6HR24</accession>
<dbReference type="VEuPathDB" id="FungiDB:HCDG_08409"/>